<dbReference type="EMBL" id="KZ819284">
    <property type="protein sequence ID" value="PWO00898.1"/>
    <property type="molecule type" value="Genomic_DNA"/>
</dbReference>
<dbReference type="InterPro" id="IPR050628">
    <property type="entry name" value="SNF2_RAD54_helicase_TF"/>
</dbReference>
<accession>A0A316ZGK7</accession>
<dbReference type="GO" id="GO:0016787">
    <property type="term" value="F:hydrolase activity"/>
    <property type="evidence" value="ECO:0007669"/>
    <property type="project" value="UniProtKB-KW"/>
</dbReference>
<dbReference type="Gene3D" id="3.40.50.150">
    <property type="entry name" value="Vaccinia Virus protein VP39"/>
    <property type="match status" value="1"/>
</dbReference>
<dbReference type="GO" id="GO:0008094">
    <property type="term" value="F:ATP-dependent activity, acting on DNA"/>
    <property type="evidence" value="ECO:0007669"/>
    <property type="project" value="TreeGrafter"/>
</dbReference>
<dbReference type="STRING" id="58919.A0A316ZGK7"/>
<keyword evidence="3" id="KW-0547">Nucleotide-binding</keyword>
<dbReference type="Pfam" id="PF00176">
    <property type="entry name" value="SNF2-rel_dom"/>
    <property type="match status" value="2"/>
</dbReference>
<dbReference type="PANTHER" id="PTHR45626:SF26">
    <property type="entry name" value="FAMILY HELICASE, PUTATIVE (AFU_ORTHOLOGUE AFUA_2G09120)-RELATED"/>
    <property type="match status" value="1"/>
</dbReference>
<dbReference type="GO" id="GO:0032259">
    <property type="term" value="P:methylation"/>
    <property type="evidence" value="ECO:0007669"/>
    <property type="project" value="UniProtKB-KW"/>
</dbReference>
<keyword evidence="4" id="KW-0378">Hydrolase</keyword>
<dbReference type="CDD" id="cd18793">
    <property type="entry name" value="SF2_C_SNF"/>
    <property type="match status" value="1"/>
</dbReference>
<dbReference type="GO" id="GO:0008168">
    <property type="term" value="F:methyltransferase activity"/>
    <property type="evidence" value="ECO:0007669"/>
    <property type="project" value="UniProtKB-KW"/>
</dbReference>
<dbReference type="SUPFAM" id="SSF53335">
    <property type="entry name" value="S-adenosyl-L-methionine-dependent methyltransferases"/>
    <property type="match status" value="1"/>
</dbReference>
<reference evidence="9 10" key="1">
    <citation type="journal article" date="2018" name="Mol. Biol. Evol.">
        <title>Broad Genomic Sampling Reveals a Smut Pathogenic Ancestry of the Fungal Clade Ustilaginomycotina.</title>
        <authorList>
            <person name="Kijpornyongpan T."/>
            <person name="Mondo S.J."/>
            <person name="Barry K."/>
            <person name="Sandor L."/>
            <person name="Lee J."/>
            <person name="Lipzen A."/>
            <person name="Pangilinan J."/>
            <person name="LaButti K."/>
            <person name="Hainaut M."/>
            <person name="Henrissat B."/>
            <person name="Grigoriev I.V."/>
            <person name="Spatafora J.W."/>
            <person name="Aime M.C."/>
        </authorList>
    </citation>
    <scope>NUCLEOTIDE SEQUENCE [LARGE SCALE GENOMIC DNA]</scope>
    <source>
        <strain evidence="9 10">MCA 4186</strain>
    </source>
</reference>
<sequence length="2258" mass="248557">MPSGRVSSASRASRASGIGTSASTPAKLQRPARKSAARKSQDFIVISDDSDFELSASAEAESDAYSAFSAGSAMSSGDEELPEDESAELSSAGEASPRLTLDSRSDSGDDEVATPSDVPSKRQKTEDGYFDTGSDPVVLLPTIASLKSKQASSSQSPLRRAMKQSTLSFGQRKPPQPAPAKAKAKAPAAKERRAATPDFIVDSSDEFISDGDEGAPRKRKQASGSKGAAAGKSKRWAPEFRAGRKVRYLPFVPKYEDAVAMAHAARAKEAAGELPPMSALDDIFGDIVRRLDTDAIVSLAKTLQGRPLRVATMCSGTESPLLALKLISRAIKEQHGLDIEIHHVFACEIEPYKQAYIERNFSPPILFRDVCELGDDQAHTAYGALVDVPGDVDILVAGTSCVDYSGLNNMKKGLNDGGESGRTFFGMLNWVEKHQPSIVILENVKSAPWADVAQAFVDIEYDSAFSNTFDTKNYYIPHTRQRGYLIATRNTKDDYAANWEALTMSMVRPASSSLESFLLPTDDPRIQHVRQQFALGEGFGRSRSTIDWSRCQGRHEFARADEHLGKARPFTAWEEGGGCKLSHDAWNEWALPMPERVLDLLDITTLRHAKMGIDASFKSRVWELSQNVDRNIASSRPGTCGCLTPSGMPYLTSRGGPLVGLEALSLQGLPLDELLLSRETNDQLQNLAGNAMSSTVVGSCVFAALLIAQPDLQRRREKVDVEMQQQEETEAAAPAMIGELAEQAYELDSHADKIDLAKLLESAVASAQRCSCEGRAATSDQPIFQCTQCKHTACGRCKGRPEHSFEPFLDERLDTDDFEAELKALLPMRIVLNLPEAPADPAEPAAGYERWIERVQIVLSSAELLFSGLLRQRSWTAVFATSSGDARLELLLDPADPHWRLFIEPEREEPTKSKLRSMLLHPVARMRLTLDAKSLLDGEWELKLPTNEKFTAFITGGGELVPTWEAAMGIGGDFANTKRFSSMEVKVDGLGDVAGTYDLLPKCGTANGALHLRREVTEAAANRRAIAVPRSFLFLDTDRLRDKDHDSFVFSSHIAPLPFPLERTVDARAPLGWRLPVPNKSAAEGATKELKTTLTLEGRWVASSLAMTLIEPEHASRSRIGASAAPTTLDADSRCVDALTVLSCSARIERGDELNRDIWPTVEGQWENVDLEHKATTTFNALAWLVERVPAPAISAEWTAGPTVDTEHSPTCAICAPKQPDIQWIAAAGQPTRPIENEEQAAPYEHALKNRPPPFVMQLRIEDGMAIARIGVNPLTLMHRALSRLPVLSPAVKTTLSWRLSKQDKSLDEFNIPAYTLRSNRKDPEAPTPELFTMELRPEQRRSLSWMLKQESEDVEPFVEEEVSEGLLAPMRWRAEGKATREVVVRGGVLADAVGYGKTAISLGLIAARKEAAEQRKSDDKRFVHTKATLVIVPPHLCRQWEKEVEKFTGDSLKVVVIHSKQELNKTTIADIQAADIVIMSVTIYKSDAYFESLARLAAANPLPATAGRFFDAALEKSVAALRNRMVELQTKGEGARKVAESVKDKVDFDTSHLTTAKKSKRLIGQAYAEAHAEGSDGEPSAKGKGKAPAKAKAKPKPKRRAADSDSELSDFISDDDEPKRKSKAKGKPKAAAPKASIGPDPWGLGSAAVRSDYTRLHAAPLECFMWERVVIDEFHYIAANAERTFAAIAKLSAHSKWILSGTPPTADFADVKSIATFLNIHLGIDDDADSTKQSVRLRREKARTLVEKFRNFVEVRSPAWHHRRQARGQAFLDQFVRQNVAEIADIPFVESMRPVAMPAAERACYLELAHTIESLDLRLARRVFKATAKTKKKGGADGQNDRDERLRLTVGESSSPEEALSRQAAHFVLDEDMDTTDAAAACEFIVSEREKQRDECLAQLEREIRDIALPQHFLCLVTYEFRDEHNWPLVVFAQNVENGSWGDPECKPKLIELLKKLKCTAGPALSSVKEGRTRYLKLKPKKGYSKEEAWAEEASLRNTTHLLQRLRNEYWARQQSLRYFTRVRDIQRASKSGEPLGVVCPSSKCDKGGVELPLEKIALASTCGHTGCYECVLRDAYIGQCCTPGCNALAKPTSIVKASSLGIEEPGTRYGVKLQRVADLINSLPDEERILLFVQFDGLLRKVADVLEESGVSFVRLTGTSSNRSNQLDSFQSGGDRVLLLNVADESAAGSNLTVANHVIFLSPLITEEAQQYHATMEQARGRAIRFGQTKEVHIHRFVAIDTIDQSTYENREQKTL</sequence>
<feature type="compositionally biased region" description="Acidic residues" evidence="6">
    <location>
        <begin position="77"/>
        <end position="87"/>
    </location>
</feature>
<feature type="compositionally biased region" description="Low complexity" evidence="6">
    <location>
        <begin position="1"/>
        <end position="23"/>
    </location>
</feature>
<feature type="compositionally biased region" description="Low complexity" evidence="6">
    <location>
        <begin position="222"/>
        <end position="231"/>
    </location>
</feature>
<feature type="region of interest" description="Disordered" evidence="6">
    <location>
        <begin position="1"/>
        <end position="42"/>
    </location>
</feature>
<feature type="domain" description="Helicase C-terminal" evidence="8">
    <location>
        <begin position="2142"/>
        <end position="2229"/>
    </location>
</feature>
<dbReference type="InterPro" id="IPR027417">
    <property type="entry name" value="P-loop_NTPase"/>
</dbReference>
<dbReference type="GO" id="GO:0005634">
    <property type="term" value="C:nucleus"/>
    <property type="evidence" value="ECO:0007669"/>
    <property type="project" value="TreeGrafter"/>
</dbReference>
<dbReference type="InterPro" id="IPR049730">
    <property type="entry name" value="SNF2/RAD54-like_C"/>
</dbReference>
<evidence type="ECO:0000256" key="3">
    <source>
        <dbReference type="ARBA" id="ARBA00022741"/>
    </source>
</evidence>
<keyword evidence="2" id="KW-0808">Transferase</keyword>
<feature type="region of interest" description="Disordered" evidence="6">
    <location>
        <begin position="69"/>
        <end position="236"/>
    </location>
</feature>
<evidence type="ECO:0000259" key="7">
    <source>
        <dbReference type="SMART" id="SM00487"/>
    </source>
</evidence>
<feature type="compositionally biased region" description="Acidic residues" evidence="6">
    <location>
        <begin position="1605"/>
        <end position="1617"/>
    </location>
</feature>
<protein>
    <recommendedName>
        <fullName evidence="11">Helicase ATP-binding domain-containing protein</fullName>
    </recommendedName>
</protein>
<feature type="compositionally biased region" description="Low complexity" evidence="6">
    <location>
        <begin position="144"/>
        <end position="158"/>
    </location>
</feature>
<evidence type="ECO:0008006" key="11">
    <source>
        <dbReference type="Google" id="ProtNLM"/>
    </source>
</evidence>
<dbReference type="InterPro" id="IPR038718">
    <property type="entry name" value="SNF2-like_sf"/>
</dbReference>
<dbReference type="InterPro" id="IPR001525">
    <property type="entry name" value="C5_MeTfrase"/>
</dbReference>
<dbReference type="Pfam" id="PF00271">
    <property type="entry name" value="Helicase_C"/>
    <property type="match status" value="1"/>
</dbReference>
<keyword evidence="1" id="KW-0489">Methyltransferase</keyword>
<dbReference type="SUPFAM" id="SSF52540">
    <property type="entry name" value="P-loop containing nucleoside triphosphate hydrolases"/>
    <property type="match status" value="2"/>
</dbReference>
<feature type="compositionally biased region" description="Basic residues" evidence="6">
    <location>
        <begin position="1584"/>
        <end position="1600"/>
    </location>
</feature>
<evidence type="ECO:0000256" key="6">
    <source>
        <dbReference type="SAM" id="MobiDB-lite"/>
    </source>
</evidence>
<evidence type="ECO:0000256" key="5">
    <source>
        <dbReference type="ARBA" id="ARBA00022840"/>
    </source>
</evidence>
<dbReference type="SMART" id="SM00490">
    <property type="entry name" value="HELICc"/>
    <property type="match status" value="1"/>
</dbReference>
<evidence type="ECO:0000313" key="9">
    <source>
        <dbReference type="EMBL" id="PWO00898.1"/>
    </source>
</evidence>
<dbReference type="Pfam" id="PF00145">
    <property type="entry name" value="DNA_methylase"/>
    <property type="match status" value="1"/>
</dbReference>
<dbReference type="SMART" id="SM00487">
    <property type="entry name" value="DEXDc"/>
    <property type="match status" value="1"/>
</dbReference>
<dbReference type="InterPro" id="IPR000330">
    <property type="entry name" value="SNF2_N"/>
</dbReference>
<gene>
    <name evidence="9" type="ORF">FA09DRAFT_358249</name>
</gene>
<proteinExistence type="predicted"/>
<dbReference type="InterPro" id="IPR014001">
    <property type="entry name" value="Helicase_ATP-bd"/>
</dbReference>
<evidence type="ECO:0000256" key="2">
    <source>
        <dbReference type="ARBA" id="ARBA00022679"/>
    </source>
</evidence>
<keyword evidence="10" id="KW-1185">Reference proteome</keyword>
<feature type="region of interest" description="Disordered" evidence="6">
    <location>
        <begin position="1570"/>
        <end position="1642"/>
    </location>
</feature>
<feature type="domain" description="Helicase ATP-binding" evidence="7">
    <location>
        <begin position="1332"/>
        <end position="1735"/>
    </location>
</feature>
<dbReference type="InterPro" id="IPR029063">
    <property type="entry name" value="SAM-dependent_MTases_sf"/>
</dbReference>
<feature type="compositionally biased region" description="Acidic residues" evidence="6">
    <location>
        <begin position="203"/>
        <end position="213"/>
    </location>
</feature>
<evidence type="ECO:0000259" key="8">
    <source>
        <dbReference type="SMART" id="SM00490"/>
    </source>
</evidence>
<keyword evidence="5" id="KW-0067">ATP-binding</keyword>
<dbReference type="InterPro" id="IPR001650">
    <property type="entry name" value="Helicase_C-like"/>
</dbReference>
<evidence type="ECO:0000313" key="10">
    <source>
        <dbReference type="Proteomes" id="UP000245946"/>
    </source>
</evidence>
<dbReference type="GO" id="GO:0006281">
    <property type="term" value="P:DNA repair"/>
    <property type="evidence" value="ECO:0007669"/>
    <property type="project" value="TreeGrafter"/>
</dbReference>
<name>A0A316ZGK7_9BASI</name>
<dbReference type="OrthoDB" id="423221at2759"/>
<dbReference type="Gene3D" id="3.40.50.300">
    <property type="entry name" value="P-loop containing nucleotide triphosphate hydrolases"/>
    <property type="match status" value="1"/>
</dbReference>
<dbReference type="PANTHER" id="PTHR45626">
    <property type="entry name" value="TRANSCRIPTION TERMINATION FACTOR 2-RELATED"/>
    <property type="match status" value="1"/>
</dbReference>
<dbReference type="Gene3D" id="3.40.50.10810">
    <property type="entry name" value="Tandem AAA-ATPase domain"/>
    <property type="match status" value="2"/>
</dbReference>
<dbReference type="GO" id="GO:0005524">
    <property type="term" value="F:ATP binding"/>
    <property type="evidence" value="ECO:0007669"/>
    <property type="project" value="UniProtKB-KW"/>
</dbReference>
<evidence type="ECO:0000256" key="1">
    <source>
        <dbReference type="ARBA" id="ARBA00022603"/>
    </source>
</evidence>
<organism evidence="9 10">
    <name type="scientific">Tilletiopsis washingtonensis</name>
    <dbReference type="NCBI Taxonomy" id="58919"/>
    <lineage>
        <taxon>Eukaryota</taxon>
        <taxon>Fungi</taxon>
        <taxon>Dikarya</taxon>
        <taxon>Basidiomycota</taxon>
        <taxon>Ustilaginomycotina</taxon>
        <taxon>Exobasidiomycetes</taxon>
        <taxon>Entylomatales</taxon>
        <taxon>Entylomatales incertae sedis</taxon>
        <taxon>Tilletiopsis</taxon>
    </lineage>
</organism>
<evidence type="ECO:0000256" key="4">
    <source>
        <dbReference type="ARBA" id="ARBA00022801"/>
    </source>
</evidence>
<dbReference type="GeneID" id="37272479"/>
<dbReference type="Proteomes" id="UP000245946">
    <property type="component" value="Unassembled WGS sequence"/>
</dbReference>
<dbReference type="RefSeq" id="XP_025601176.1">
    <property type="nucleotide sequence ID" value="XM_025744935.1"/>
</dbReference>